<keyword evidence="5" id="KW-0391">Immunity</keyword>
<dbReference type="GO" id="GO:0002250">
    <property type="term" value="P:adaptive immune response"/>
    <property type="evidence" value="ECO:0007669"/>
    <property type="project" value="UniProtKB-KW"/>
</dbReference>
<dbReference type="GeneTree" id="ENSGT00940000153073"/>
<evidence type="ECO:0000256" key="5">
    <source>
        <dbReference type="ARBA" id="ARBA00043266"/>
    </source>
</evidence>
<dbReference type="InterPro" id="IPR036179">
    <property type="entry name" value="Ig-like_dom_sf"/>
</dbReference>
<evidence type="ECO:0000313" key="8">
    <source>
        <dbReference type="Proteomes" id="UP000694399"/>
    </source>
</evidence>
<dbReference type="GO" id="GO:0042101">
    <property type="term" value="C:T cell receptor complex"/>
    <property type="evidence" value="ECO:0007669"/>
    <property type="project" value="UniProtKB-KW"/>
</dbReference>
<dbReference type="Proteomes" id="UP000694399">
    <property type="component" value="Chromosome B4"/>
</dbReference>
<evidence type="ECO:0000313" key="7">
    <source>
        <dbReference type="Ensembl" id="ENSPLOP00000014097.1"/>
    </source>
</evidence>
<dbReference type="SMART" id="SM00406">
    <property type="entry name" value="IGv"/>
    <property type="match status" value="1"/>
</dbReference>
<evidence type="ECO:0000256" key="1">
    <source>
        <dbReference type="ARBA" id="ARBA00022729"/>
    </source>
</evidence>
<dbReference type="SMART" id="SM00409">
    <property type="entry name" value="IG"/>
    <property type="match status" value="1"/>
</dbReference>
<organism evidence="7 8">
    <name type="scientific">Panthera leo</name>
    <name type="common">Lion</name>
    <dbReference type="NCBI Taxonomy" id="9689"/>
    <lineage>
        <taxon>Eukaryota</taxon>
        <taxon>Metazoa</taxon>
        <taxon>Chordata</taxon>
        <taxon>Craniata</taxon>
        <taxon>Vertebrata</taxon>
        <taxon>Euteleostomi</taxon>
        <taxon>Mammalia</taxon>
        <taxon>Eutheria</taxon>
        <taxon>Laurasiatheria</taxon>
        <taxon>Carnivora</taxon>
        <taxon>Feliformia</taxon>
        <taxon>Felidae</taxon>
        <taxon>Pantherinae</taxon>
        <taxon>Panthera</taxon>
    </lineage>
</organism>
<reference evidence="7" key="1">
    <citation type="journal article" date="2019" name="bioRxiv">
        <title>Long live the king: chromosome-level assembly of the lion (Panthera leo) using linked-read, Hi-C, and long read data.</title>
        <authorList>
            <person name="Armstrong E.E."/>
            <person name="Taylor R.W."/>
            <person name="Miller D.E."/>
            <person name="Kaelin C."/>
            <person name="Barsh G."/>
            <person name="Hadly E.A."/>
            <person name="Petrov D."/>
        </authorList>
    </citation>
    <scope>NUCLEOTIDE SEQUENCE [LARGE SCALE GENOMIC DNA]</scope>
</reference>
<dbReference type="AlphaFoldDB" id="A0A8C8X622"/>
<keyword evidence="8" id="KW-1185">Reference proteome</keyword>
<reference evidence="7" key="2">
    <citation type="submission" date="2025-08" db="UniProtKB">
        <authorList>
            <consortium name="Ensembl"/>
        </authorList>
    </citation>
    <scope>IDENTIFICATION</scope>
</reference>
<keyword evidence="2" id="KW-1064">Adaptive immunity</keyword>
<dbReference type="InterPro" id="IPR051287">
    <property type="entry name" value="TCR_variable_region"/>
</dbReference>
<dbReference type="SUPFAM" id="SSF48726">
    <property type="entry name" value="Immunoglobulin"/>
    <property type="match status" value="1"/>
</dbReference>
<protein>
    <recommendedName>
        <fullName evidence="6">Ig-like domain-containing protein</fullName>
    </recommendedName>
</protein>
<sequence>MLLLPISGLDMIFAPRGTGAQSVTQPDAQVLVSEGARLELKCNYSSSGTTYVFWYVQYPNRGLQLLLKYISRDTLVKGLNGFEAEFKKSETSFHLRKSPALGSDAAKYFCAVSDTVPGSSGGAEHKPPETLGLFMTQEPKRESSGRSVFL</sequence>
<dbReference type="Ensembl" id="ENSPLOT00000015628.1">
    <property type="protein sequence ID" value="ENSPLOP00000014097.1"/>
    <property type="gene ID" value="ENSPLOG00000010326.1"/>
</dbReference>
<dbReference type="OMA" id="FMTQEPK"/>
<keyword evidence="4" id="KW-0393">Immunoglobulin domain</keyword>
<name>A0A8C8X622_PANLE</name>
<feature type="domain" description="Ig-like" evidence="6">
    <location>
        <begin position="15"/>
        <end position="129"/>
    </location>
</feature>
<dbReference type="InterPro" id="IPR013106">
    <property type="entry name" value="Ig_V-set"/>
</dbReference>
<evidence type="ECO:0000259" key="6">
    <source>
        <dbReference type="PROSITE" id="PS50835"/>
    </source>
</evidence>
<dbReference type="PANTHER" id="PTHR19367:SF24">
    <property type="entry name" value="T CELL RECEPTOR ALPHA VARIABLE 8-4"/>
    <property type="match status" value="1"/>
</dbReference>
<dbReference type="Gene3D" id="2.60.40.10">
    <property type="entry name" value="Immunoglobulins"/>
    <property type="match status" value="1"/>
</dbReference>
<dbReference type="PROSITE" id="PS50835">
    <property type="entry name" value="IG_LIKE"/>
    <property type="match status" value="1"/>
</dbReference>
<dbReference type="InterPro" id="IPR013783">
    <property type="entry name" value="Ig-like_fold"/>
</dbReference>
<keyword evidence="5" id="KW-1279">T cell receptor</keyword>
<evidence type="ECO:0000256" key="4">
    <source>
        <dbReference type="ARBA" id="ARBA00023319"/>
    </source>
</evidence>
<reference evidence="7" key="3">
    <citation type="submission" date="2025-09" db="UniProtKB">
        <authorList>
            <consortium name="Ensembl"/>
        </authorList>
    </citation>
    <scope>IDENTIFICATION</scope>
</reference>
<dbReference type="PANTHER" id="PTHR19367">
    <property type="entry name" value="T-CELL RECEPTOR ALPHA CHAIN V REGION"/>
    <property type="match status" value="1"/>
</dbReference>
<accession>A0A8C8X622</accession>
<evidence type="ECO:0000256" key="3">
    <source>
        <dbReference type="ARBA" id="ARBA00023170"/>
    </source>
</evidence>
<keyword evidence="1" id="KW-0732">Signal</keyword>
<proteinExistence type="predicted"/>
<dbReference type="Pfam" id="PF07686">
    <property type="entry name" value="V-set"/>
    <property type="match status" value="1"/>
</dbReference>
<dbReference type="InterPro" id="IPR007110">
    <property type="entry name" value="Ig-like_dom"/>
</dbReference>
<evidence type="ECO:0000256" key="2">
    <source>
        <dbReference type="ARBA" id="ARBA00023130"/>
    </source>
</evidence>
<keyword evidence="3" id="KW-0675">Receptor</keyword>
<dbReference type="InterPro" id="IPR003599">
    <property type="entry name" value="Ig_sub"/>
</dbReference>